<dbReference type="InterPro" id="IPR001543">
    <property type="entry name" value="FliN-like_C"/>
</dbReference>
<dbReference type="OrthoDB" id="9126551at2"/>
<dbReference type="SUPFAM" id="SSF101801">
    <property type="entry name" value="Surface presentation of antigens (SPOA)"/>
    <property type="match status" value="1"/>
</dbReference>
<dbReference type="Proteomes" id="UP000285190">
    <property type="component" value="Unassembled WGS sequence"/>
</dbReference>
<feature type="region of interest" description="Disordered" evidence="2">
    <location>
        <begin position="298"/>
        <end position="325"/>
    </location>
</feature>
<dbReference type="RefSeq" id="WP_119743030.1">
    <property type="nucleotide sequence ID" value="NZ_QYUN01000003.1"/>
</dbReference>
<dbReference type="PRINTS" id="PR00956">
    <property type="entry name" value="FLGMOTORFLIN"/>
</dbReference>
<dbReference type="GO" id="GO:0030254">
    <property type="term" value="P:protein secretion by the type III secretion system"/>
    <property type="evidence" value="ECO:0007669"/>
    <property type="project" value="InterPro"/>
</dbReference>
<keyword evidence="5" id="KW-1185">Reference proteome</keyword>
<dbReference type="GO" id="GO:0009425">
    <property type="term" value="C:bacterial-type flagellum basal body"/>
    <property type="evidence" value="ECO:0007669"/>
    <property type="project" value="InterPro"/>
</dbReference>
<reference evidence="4 5" key="1">
    <citation type="submission" date="2018-09" db="EMBL/GenBank/DDBJ databases">
        <authorList>
            <person name="Zhu H."/>
        </authorList>
    </citation>
    <scope>NUCLEOTIDE SEQUENCE [LARGE SCALE GENOMIC DNA]</scope>
    <source>
        <strain evidence="4 5">K2R10-39</strain>
    </source>
</reference>
<evidence type="ECO:0000256" key="1">
    <source>
        <dbReference type="ARBA" id="ARBA00009226"/>
    </source>
</evidence>
<dbReference type="PANTHER" id="PTHR30034:SF5">
    <property type="entry name" value="SECRETION SYSTEM APPARATUS PROTEIN SSAQ"/>
    <property type="match status" value="1"/>
</dbReference>
<dbReference type="Pfam" id="PF01052">
    <property type="entry name" value="FliMN_C"/>
    <property type="match status" value="1"/>
</dbReference>
<comment type="similarity">
    <text evidence="1">Belongs to the FliN/MopA/SpaO family.</text>
</comment>
<dbReference type="InterPro" id="IPR013385">
    <property type="entry name" value="T3SS_SpaO/YscQ/SpaO"/>
</dbReference>
<evidence type="ECO:0000313" key="4">
    <source>
        <dbReference type="EMBL" id="RJF96893.1"/>
    </source>
</evidence>
<dbReference type="EMBL" id="QYUN01000003">
    <property type="protein sequence ID" value="RJF96893.1"/>
    <property type="molecule type" value="Genomic_DNA"/>
</dbReference>
<name>A0A418WW64_9BURK</name>
<protein>
    <submittedName>
        <fullName evidence="4">YscQ/HrcQ family type III secretion apparatus protein</fullName>
    </submittedName>
</protein>
<dbReference type="GO" id="GO:0071978">
    <property type="term" value="P:bacterial-type flagellum-dependent swarming motility"/>
    <property type="evidence" value="ECO:0007669"/>
    <property type="project" value="TreeGrafter"/>
</dbReference>
<dbReference type="Gene3D" id="2.30.330.10">
    <property type="entry name" value="SpoA-like"/>
    <property type="match status" value="1"/>
</dbReference>
<dbReference type="AlphaFoldDB" id="A0A418WW64"/>
<dbReference type="GO" id="GO:0003774">
    <property type="term" value="F:cytoskeletal motor activity"/>
    <property type="evidence" value="ECO:0007669"/>
    <property type="project" value="InterPro"/>
</dbReference>
<dbReference type="PANTHER" id="PTHR30034">
    <property type="entry name" value="FLAGELLAR MOTOR SWITCH PROTEIN FLIM"/>
    <property type="match status" value="1"/>
</dbReference>
<comment type="caution">
    <text evidence="4">The sequence shown here is derived from an EMBL/GenBank/DDBJ whole genome shotgun (WGS) entry which is preliminary data.</text>
</comment>
<sequence>MPDIEFLADCPTSLSASAAAIPVTAAPATMTAEDADLSRLVGRGCSIALPWLEPNAALDLCMADAVPAGLPGALALRGAFGAVVAEDGVRFLRALTGIDLTAELDADDARWAWIQSACIGRLAGTPFADVEEIGRSPETELESAAEMPALRLALRSHGHVVMVRTLAAAGTWLNLLRATEWTPHRAPLSELFGLAVEMPVRIARHTLPASALKAVAAGDIIVPDSPNFMCDGTGAIRLGAVHAHVRYEAPCTFTIIALENRVETIEQDVNDYADDFDESLVADMEGSAADESMLTALSGDDEPREQDAALDAPSPEEAEHASALDTVPVTLDFEMGKARMPLGELRTLGPGTIVPFKGGSPASIAILSAGRQLGRGELVDVDGQLAIRITQWGRT</sequence>
<accession>A0A418WW64</accession>
<evidence type="ECO:0000313" key="5">
    <source>
        <dbReference type="Proteomes" id="UP000285190"/>
    </source>
</evidence>
<dbReference type="GO" id="GO:0050918">
    <property type="term" value="P:positive chemotaxis"/>
    <property type="evidence" value="ECO:0007669"/>
    <property type="project" value="TreeGrafter"/>
</dbReference>
<gene>
    <name evidence="4" type="ORF">D3870_21195</name>
</gene>
<dbReference type="NCBIfam" id="TIGR02551">
    <property type="entry name" value="SpaO_YscQ"/>
    <property type="match status" value="1"/>
</dbReference>
<dbReference type="InterPro" id="IPR001172">
    <property type="entry name" value="FliN_T3SS_HrcQb"/>
</dbReference>
<dbReference type="InterPro" id="IPR036429">
    <property type="entry name" value="SpoA-like_sf"/>
</dbReference>
<evidence type="ECO:0000259" key="3">
    <source>
        <dbReference type="Pfam" id="PF01052"/>
    </source>
</evidence>
<feature type="domain" description="Flagellar motor switch protein FliN-like C-terminal" evidence="3">
    <location>
        <begin position="323"/>
        <end position="392"/>
    </location>
</feature>
<proteinExistence type="inferred from homology"/>
<evidence type="ECO:0000256" key="2">
    <source>
        <dbReference type="SAM" id="MobiDB-lite"/>
    </source>
</evidence>
<organism evidence="4 5">
    <name type="scientific">Noviherbaspirillum cavernae</name>
    <dbReference type="NCBI Taxonomy" id="2320862"/>
    <lineage>
        <taxon>Bacteria</taxon>
        <taxon>Pseudomonadati</taxon>
        <taxon>Pseudomonadota</taxon>
        <taxon>Betaproteobacteria</taxon>
        <taxon>Burkholderiales</taxon>
        <taxon>Oxalobacteraceae</taxon>
        <taxon>Noviherbaspirillum</taxon>
    </lineage>
</organism>